<sequence>MKDELIWVDATMFISKRRDCLCKLLTPRLDSDGKIRNYKNISIYVKDFGGEESLRYVANFKVIDYPFVESMASIIDYYKKHGYEIKKDLFLVPYDFRISPAFSSEFHEDLKSLIENASKLNNQKVTLFGFSLGDFNSQYFLQNKVDQAWKDKYIDQLILLAPSFVGMTSNLLSFWTKSSSLVPNYHAPELQELCESWPSIHVHNPNLYAFGNRTVFI</sequence>
<dbReference type="GO" id="GO:0006629">
    <property type="term" value="P:lipid metabolic process"/>
    <property type="evidence" value="ECO:0000318"/>
    <property type="project" value="GO_Central"/>
</dbReference>
<keyword evidence="2" id="KW-1185">Reference proteome</keyword>
<reference evidence="1" key="1">
    <citation type="submission" date="2006-10" db="EMBL/GenBank/DDBJ databases">
        <authorList>
            <person name="Amadeo P."/>
            <person name="Zhao Q."/>
            <person name="Wortman J."/>
            <person name="Fraser-Liggett C."/>
            <person name="Carlton J."/>
        </authorList>
    </citation>
    <scope>NUCLEOTIDE SEQUENCE</scope>
    <source>
        <strain evidence="1">G3</strain>
    </source>
</reference>
<dbReference type="VEuPathDB" id="TrichDB:TVAG_240800"/>
<dbReference type="eggNOG" id="KOG2369">
    <property type="taxonomic scope" value="Eukaryota"/>
</dbReference>
<dbReference type="InParanoid" id="A2FDZ5"/>
<dbReference type="OMA" id="WIMISAP"/>
<dbReference type="Proteomes" id="UP000001542">
    <property type="component" value="Unassembled WGS sequence"/>
</dbReference>
<dbReference type="VEuPathDB" id="TrichDB:TVAGG3_0742030"/>
<dbReference type="AlphaFoldDB" id="A2FDZ5"/>
<dbReference type="EMBL" id="DS113740">
    <property type="protein sequence ID" value="EAX96874.1"/>
    <property type="molecule type" value="Genomic_DNA"/>
</dbReference>
<dbReference type="STRING" id="5722.A2FDZ5"/>
<proteinExistence type="predicted"/>
<dbReference type="Pfam" id="PF02450">
    <property type="entry name" value="LCAT"/>
    <property type="match status" value="1"/>
</dbReference>
<dbReference type="PANTHER" id="PTHR11440">
    <property type="entry name" value="LECITHIN-CHOLESTEROL ACYLTRANSFERASE-RELATED"/>
    <property type="match status" value="1"/>
</dbReference>
<organism evidence="1 2">
    <name type="scientific">Trichomonas vaginalis (strain ATCC PRA-98 / G3)</name>
    <dbReference type="NCBI Taxonomy" id="412133"/>
    <lineage>
        <taxon>Eukaryota</taxon>
        <taxon>Metamonada</taxon>
        <taxon>Parabasalia</taxon>
        <taxon>Trichomonadida</taxon>
        <taxon>Trichomonadidae</taxon>
        <taxon>Trichomonas</taxon>
    </lineage>
</organism>
<dbReference type="OrthoDB" id="190846at2759"/>
<dbReference type="InterPro" id="IPR029058">
    <property type="entry name" value="AB_hydrolase_fold"/>
</dbReference>
<dbReference type="Gene3D" id="3.40.50.1820">
    <property type="entry name" value="alpha/beta hydrolase"/>
    <property type="match status" value="1"/>
</dbReference>
<name>A2FDZ5_TRIV3</name>
<dbReference type="InterPro" id="IPR003386">
    <property type="entry name" value="LACT/PDAT_acylTrfase"/>
</dbReference>
<accession>A2FDZ5</accession>
<protein>
    <submittedName>
        <fullName evidence="1">Lcat-prov protein, putative</fullName>
    </submittedName>
</protein>
<reference evidence="1" key="2">
    <citation type="journal article" date="2007" name="Science">
        <title>Draft genome sequence of the sexually transmitted pathogen Trichomonas vaginalis.</title>
        <authorList>
            <person name="Carlton J.M."/>
            <person name="Hirt R.P."/>
            <person name="Silva J.C."/>
            <person name="Delcher A.L."/>
            <person name="Schatz M."/>
            <person name="Zhao Q."/>
            <person name="Wortman J.R."/>
            <person name="Bidwell S.L."/>
            <person name="Alsmark U.C.M."/>
            <person name="Besteiro S."/>
            <person name="Sicheritz-Ponten T."/>
            <person name="Noel C.J."/>
            <person name="Dacks J.B."/>
            <person name="Foster P.G."/>
            <person name="Simillion C."/>
            <person name="Van de Peer Y."/>
            <person name="Miranda-Saavedra D."/>
            <person name="Barton G.J."/>
            <person name="Westrop G.D."/>
            <person name="Mueller S."/>
            <person name="Dessi D."/>
            <person name="Fiori P.L."/>
            <person name="Ren Q."/>
            <person name="Paulsen I."/>
            <person name="Zhang H."/>
            <person name="Bastida-Corcuera F.D."/>
            <person name="Simoes-Barbosa A."/>
            <person name="Brown M.T."/>
            <person name="Hayes R.D."/>
            <person name="Mukherjee M."/>
            <person name="Okumura C.Y."/>
            <person name="Schneider R."/>
            <person name="Smith A.J."/>
            <person name="Vanacova S."/>
            <person name="Villalvazo M."/>
            <person name="Haas B.J."/>
            <person name="Pertea M."/>
            <person name="Feldblyum T.V."/>
            <person name="Utterback T.R."/>
            <person name="Shu C.L."/>
            <person name="Osoegawa K."/>
            <person name="de Jong P.J."/>
            <person name="Hrdy I."/>
            <person name="Horvathova L."/>
            <person name="Zubacova Z."/>
            <person name="Dolezal P."/>
            <person name="Malik S.B."/>
            <person name="Logsdon J.M. Jr."/>
            <person name="Henze K."/>
            <person name="Gupta A."/>
            <person name="Wang C.C."/>
            <person name="Dunne R.L."/>
            <person name="Upcroft J.A."/>
            <person name="Upcroft P."/>
            <person name="White O."/>
            <person name="Salzberg S.L."/>
            <person name="Tang P."/>
            <person name="Chiu C.-H."/>
            <person name="Lee Y.-S."/>
            <person name="Embley T.M."/>
            <person name="Coombs G.H."/>
            <person name="Mottram J.C."/>
            <person name="Tachezy J."/>
            <person name="Fraser-Liggett C.M."/>
            <person name="Johnson P.J."/>
        </authorList>
    </citation>
    <scope>NUCLEOTIDE SEQUENCE [LARGE SCALE GENOMIC DNA]</scope>
    <source>
        <strain evidence="1">G3</strain>
    </source>
</reference>
<evidence type="ECO:0000313" key="2">
    <source>
        <dbReference type="Proteomes" id="UP000001542"/>
    </source>
</evidence>
<evidence type="ECO:0000313" key="1">
    <source>
        <dbReference type="EMBL" id="EAX96874.1"/>
    </source>
</evidence>
<dbReference type="SUPFAM" id="SSF53474">
    <property type="entry name" value="alpha/beta-Hydrolases"/>
    <property type="match status" value="1"/>
</dbReference>
<dbReference type="GO" id="GO:0008374">
    <property type="term" value="F:O-acyltransferase activity"/>
    <property type="evidence" value="ECO:0007669"/>
    <property type="project" value="InterPro"/>
</dbReference>
<gene>
    <name evidence="1" type="ORF">TVAG_390810</name>
</gene>